<dbReference type="HOGENOM" id="CLU_2963438_0_0_1"/>
<dbReference type="EMBL" id="CAQQ02134461">
    <property type="status" value="NOT_ANNOTATED_CDS"/>
    <property type="molecule type" value="Genomic_DNA"/>
</dbReference>
<evidence type="ECO:0000256" key="1">
    <source>
        <dbReference type="SAM" id="MobiDB-lite"/>
    </source>
</evidence>
<name>T1GI42_MEGSC</name>
<dbReference type="AlphaFoldDB" id="T1GI42"/>
<accession>T1GI42</accession>
<reference evidence="2" key="2">
    <citation type="submission" date="2015-06" db="UniProtKB">
        <authorList>
            <consortium name="EnsemblMetazoa"/>
        </authorList>
    </citation>
    <scope>IDENTIFICATION</scope>
</reference>
<evidence type="ECO:0000313" key="3">
    <source>
        <dbReference type="Proteomes" id="UP000015102"/>
    </source>
</evidence>
<feature type="region of interest" description="Disordered" evidence="1">
    <location>
        <begin position="34"/>
        <end position="59"/>
    </location>
</feature>
<evidence type="ECO:0000313" key="2">
    <source>
        <dbReference type="EnsemblMetazoa" id="MESCA003109-PA"/>
    </source>
</evidence>
<protein>
    <submittedName>
        <fullName evidence="2">Uncharacterized protein</fullName>
    </submittedName>
</protein>
<dbReference type="Proteomes" id="UP000015102">
    <property type="component" value="Unassembled WGS sequence"/>
</dbReference>
<sequence length="59" mass="6747">MCAFPTITERIRKKHNWKRESLISAKLAGLHPQLGDGAGEICRGHHRPSRDPMERKRGD</sequence>
<dbReference type="EnsemblMetazoa" id="MESCA003109-RA">
    <property type="protein sequence ID" value="MESCA003109-PA"/>
    <property type="gene ID" value="MESCA003109"/>
</dbReference>
<organism evidence="2 3">
    <name type="scientific">Megaselia scalaris</name>
    <name type="common">Humpbacked fly</name>
    <name type="synonym">Phora scalaris</name>
    <dbReference type="NCBI Taxonomy" id="36166"/>
    <lineage>
        <taxon>Eukaryota</taxon>
        <taxon>Metazoa</taxon>
        <taxon>Ecdysozoa</taxon>
        <taxon>Arthropoda</taxon>
        <taxon>Hexapoda</taxon>
        <taxon>Insecta</taxon>
        <taxon>Pterygota</taxon>
        <taxon>Neoptera</taxon>
        <taxon>Endopterygota</taxon>
        <taxon>Diptera</taxon>
        <taxon>Brachycera</taxon>
        <taxon>Muscomorpha</taxon>
        <taxon>Platypezoidea</taxon>
        <taxon>Phoridae</taxon>
        <taxon>Megaseliini</taxon>
        <taxon>Megaselia</taxon>
    </lineage>
</organism>
<keyword evidence="3" id="KW-1185">Reference proteome</keyword>
<proteinExistence type="predicted"/>
<feature type="compositionally biased region" description="Basic and acidic residues" evidence="1">
    <location>
        <begin position="49"/>
        <end position="59"/>
    </location>
</feature>
<reference evidence="3" key="1">
    <citation type="submission" date="2013-02" db="EMBL/GenBank/DDBJ databases">
        <authorList>
            <person name="Hughes D."/>
        </authorList>
    </citation>
    <scope>NUCLEOTIDE SEQUENCE</scope>
    <source>
        <strain>Durham</strain>
        <strain evidence="3">NC isolate 2 -- Noor lab</strain>
    </source>
</reference>